<name>A0A4R3I3Q6_PAULE</name>
<dbReference type="InterPro" id="IPR014347">
    <property type="entry name" value="Tautomerase/MIF_sf"/>
</dbReference>
<dbReference type="Pfam" id="PF14552">
    <property type="entry name" value="Tautomerase_2"/>
    <property type="match status" value="1"/>
</dbReference>
<dbReference type="AlphaFoldDB" id="A0A4R3I3Q6"/>
<dbReference type="Gene3D" id="3.30.429.10">
    <property type="entry name" value="Macrophage Migration Inhibitory Factor"/>
    <property type="match status" value="1"/>
</dbReference>
<dbReference type="PANTHER" id="PTHR38460">
    <property type="entry name" value="TAUTOMERASE YOLI-RELATED"/>
    <property type="match status" value="1"/>
</dbReference>
<reference evidence="1 2" key="1">
    <citation type="submission" date="2019-03" db="EMBL/GenBank/DDBJ databases">
        <title>Genomic Encyclopedia of Type Strains, Phase IV (KMG-IV): sequencing the most valuable type-strain genomes for metagenomic binning, comparative biology and taxonomic classification.</title>
        <authorList>
            <person name="Goeker M."/>
        </authorList>
    </citation>
    <scope>NUCLEOTIDE SEQUENCE [LARGE SCALE GENOMIC DNA]</scope>
    <source>
        <strain evidence="1 2">DSM 7445</strain>
    </source>
</reference>
<evidence type="ECO:0000313" key="2">
    <source>
        <dbReference type="Proteomes" id="UP000295382"/>
    </source>
</evidence>
<dbReference type="SUPFAM" id="SSF55331">
    <property type="entry name" value="Tautomerase/MIF"/>
    <property type="match status" value="1"/>
</dbReference>
<comment type="caution">
    <text evidence="1">The sequence shown here is derived from an EMBL/GenBank/DDBJ whole genome shotgun (WGS) entry which is preliminary data.</text>
</comment>
<protein>
    <submittedName>
        <fullName evidence="1">Tautomerase-like protein</fullName>
    </submittedName>
</protein>
<keyword evidence="2" id="KW-1185">Reference proteome</keyword>
<accession>A0A4R3I3Q6</accession>
<sequence length="126" mass="14317">MPLVTLTVQKPKSAQFKDTILSAVHAALVASGVPETDRFHRVIELEPENFRFNASYPDLTSPRNEDFVMIEIFLSVGRRFSVKRQIVQDIVGKLGAHGFEPERVMICFNETAWENWSLGGGRFCYL</sequence>
<dbReference type="OrthoDB" id="9804765at2"/>
<proteinExistence type="predicted"/>
<evidence type="ECO:0000313" key="1">
    <source>
        <dbReference type="EMBL" id="TCS39335.1"/>
    </source>
</evidence>
<dbReference type="PANTHER" id="PTHR38460:SF1">
    <property type="entry name" value="TAUTOMERASE YOLI-RELATED"/>
    <property type="match status" value="1"/>
</dbReference>
<dbReference type="EMBL" id="SLZQ01000001">
    <property type="protein sequence ID" value="TCS39335.1"/>
    <property type="molecule type" value="Genomic_DNA"/>
</dbReference>
<organism evidence="1 2">
    <name type="scientific">Paucimonas lemoignei</name>
    <name type="common">Pseudomonas lemoignei</name>
    <dbReference type="NCBI Taxonomy" id="29443"/>
    <lineage>
        <taxon>Bacteria</taxon>
        <taxon>Pseudomonadati</taxon>
        <taxon>Pseudomonadota</taxon>
        <taxon>Betaproteobacteria</taxon>
        <taxon>Burkholderiales</taxon>
        <taxon>Burkholderiaceae</taxon>
        <taxon>Paucimonas</taxon>
    </lineage>
</organism>
<dbReference type="InterPro" id="IPR037479">
    <property type="entry name" value="Tauto_MSAD"/>
</dbReference>
<gene>
    <name evidence="1" type="ORF">EDC30_101291</name>
</gene>
<dbReference type="RefSeq" id="WP_132256603.1">
    <property type="nucleotide sequence ID" value="NZ_SLZQ01000001.1"/>
</dbReference>
<dbReference type="Proteomes" id="UP000295382">
    <property type="component" value="Unassembled WGS sequence"/>
</dbReference>